<keyword evidence="4" id="KW-1185">Reference proteome</keyword>
<feature type="coiled-coil region" evidence="1">
    <location>
        <begin position="8"/>
        <end position="39"/>
    </location>
</feature>
<evidence type="ECO:0000256" key="1">
    <source>
        <dbReference type="SAM" id="Coils"/>
    </source>
</evidence>
<protein>
    <submittedName>
        <fullName evidence="3">Uncharacterized protein</fullName>
    </submittedName>
</protein>
<reference evidence="3" key="1">
    <citation type="submission" date="2023-05" db="EMBL/GenBank/DDBJ databases">
        <authorList>
            <person name="Barden S."/>
            <person name="Berber-Pulido R."/>
            <person name="Bursulaya I."/>
            <person name="Chawla E."/>
            <person name="Critzer N.A."/>
            <person name="Dawson N.R."/>
            <person name="Deal M.M."/>
            <person name="Douglas K.A."/>
            <person name="Estampa J.P."/>
            <person name="Gowdy G.A."/>
            <person name="Hamid B."/>
            <person name="Hernandez E.R."/>
            <person name="Hoang R.L."/>
            <person name="Hughes A.L."/>
            <person name="Kim C.J."/>
            <person name="Kretschmer T.O."/>
            <person name="Le V.D."/>
            <person name="Li A."/>
            <person name="Li M."/>
            <person name="Lim J.M."/>
            <person name="Martin K.B."/>
            <person name="Martinez D.M."/>
            <person name="Nguyen A.H."/>
            <person name="Okumura J.H."/>
            <person name="Ortiz-Gomez D.E."/>
            <person name="Pan C."/>
            <person name="Pisipati K.L."/>
            <person name="Reyimjan D."/>
            <person name="Robles A."/>
            <person name="Rodriguez J.F."/>
            <person name="Sacristan A."/>
            <person name="Scriven S.P."/>
            <person name="Smith S.M."/>
            <person name="Tosasuk K."/>
            <person name="Tran K.A."/>
            <person name="Unanwa N.C."/>
            <person name="Vajragiri S."/>
            <person name="Vanderpool L.R."/>
            <person name="Vu T.T."/>
            <person name="Wang X."/>
            <person name="Wu F."/>
            <person name="Zhu Y.A."/>
            <person name="Nguyen M."/>
            <person name="Stephenson J.C."/>
            <person name="Zorawik M."/>
            <person name="Garza D.R."/>
            <person name="Reputana M.J."/>
            <person name="Al Banaa F.A."/>
            <person name="Reddi K."/>
            <person name="Freise A.C."/>
            <person name="Furlong K.P."/>
            <person name="Rudner A.D."/>
            <person name="Beyer A.R."/>
            <person name="Chong R.A."/>
            <person name="Edgington N.P."/>
            <person name="Garcia Costas A.M."/>
            <person name="Gibb B.P."/>
            <person name="Klyczek K.K."/>
            <person name="Swerdlow S.J."/>
            <person name="Garlena R.A."/>
            <person name="Russell D.A."/>
            <person name="Jacobs-Sera D."/>
            <person name="Hatfull G.F."/>
        </authorList>
    </citation>
    <scope>NUCLEOTIDE SEQUENCE</scope>
</reference>
<accession>A0AA49F9V3</accession>
<organism evidence="3 4">
    <name type="scientific">Arthrobacter phage VroomVroom</name>
    <dbReference type="NCBI Taxonomy" id="3049371"/>
    <lineage>
        <taxon>Viruses</taxon>
        <taxon>Duplodnaviria</taxon>
        <taxon>Heunggongvirae</taxon>
        <taxon>Uroviricota</taxon>
        <taxon>Caudoviricetes</taxon>
        <taxon>Casidaviridae</taxon>
        <taxon>Hilgardvirus</taxon>
        <taxon>Hilgardvirus vroomvroom</taxon>
    </lineage>
</organism>
<feature type="region of interest" description="Disordered" evidence="2">
    <location>
        <begin position="51"/>
        <end position="70"/>
    </location>
</feature>
<evidence type="ECO:0000256" key="2">
    <source>
        <dbReference type="SAM" id="MobiDB-lite"/>
    </source>
</evidence>
<dbReference type="Proteomes" id="UP001243977">
    <property type="component" value="Segment"/>
</dbReference>
<proteinExistence type="predicted"/>
<name>A0AA49F9V3_9CAUD</name>
<evidence type="ECO:0000313" key="4">
    <source>
        <dbReference type="Proteomes" id="UP001243977"/>
    </source>
</evidence>
<sequence>MSMTRDKIEEAMAEATRFLQAADEALAKLDQEVADRDDRYASAAAQGYAYAVDHDPGPKPSDYSYGSAATGTLRRRSMDLTRALSKLRTP</sequence>
<keyword evidence="1" id="KW-0175">Coiled coil</keyword>
<dbReference type="EMBL" id="OQ938592">
    <property type="protein sequence ID" value="WIC90213.1"/>
    <property type="molecule type" value="Genomic_DNA"/>
</dbReference>
<gene>
    <name evidence="3" type="primary">63</name>
    <name evidence="3" type="ORF">SEA_VROOMVROOM_63</name>
</gene>
<evidence type="ECO:0000313" key="3">
    <source>
        <dbReference type="EMBL" id="WIC90213.1"/>
    </source>
</evidence>